<comment type="caution">
    <text evidence="2">The sequence shown here is derived from an EMBL/GenBank/DDBJ whole genome shotgun (WGS) entry which is preliminary data.</text>
</comment>
<name>A0A100W9L2_MYCCR</name>
<dbReference type="Gene3D" id="3.40.50.300">
    <property type="entry name" value="P-loop containing nucleotide triphosphate hydrolases"/>
    <property type="match status" value="1"/>
</dbReference>
<dbReference type="STRING" id="228230.RMCC_1383"/>
<feature type="region of interest" description="Disordered" evidence="1">
    <location>
        <begin position="277"/>
        <end position="306"/>
    </location>
</feature>
<sequence>MADLDVGAPARGTADLGDDFLPKPWPKFVGDWPRLTGRQEPENWHGFDGDESDGDLAAKIAFEYGIRCMPWQWWSLRKICSRLEPDEDGYRLWTHPDVCLIVPRQNGKTEIALIRILLGMFVLGESIIYSAQRWATAEDVYDRLIAIILGDEDLKSRLQPRKGLPYGYSKDKDRGVIELTNGAEIRIGLRGNDMGVGMTKLDLVIFDEAYKLTPAQKTGLTGAQLAAPNPQTIYLSTPPVYTAPKYANCGVLASYRRMGLKESPELFFAEWMAPRPQLTGDPERDRRALAEARDHPDAARLGNPSHGVIHRQRDMDRERRAANTPDEIELFDADYLGWGLYPPDDSEREKVIPIGKWRDMTETAPVYVGDRVIAVHRTIDRHTWAIAGGCRTASGKVHLEVGYLRRASLPQVAVFLAILIELWDPAAVIVDGRGPANVLVARMKDLGYDVFEANTPQMAKACGGFIDAALSEPAEITHAGQPILEAALEVVQKRELPMKDFVFNDAEAGVPQWTAVVLAHWGVLMFAEEQGESASPAASADVQDLDAFDVLEAAF</sequence>
<keyword evidence="3" id="KW-1185">Reference proteome</keyword>
<organism evidence="2 3">
    <name type="scientific">Mycolicibacterium canariasense</name>
    <name type="common">Mycobacterium canariasense</name>
    <dbReference type="NCBI Taxonomy" id="228230"/>
    <lineage>
        <taxon>Bacteria</taxon>
        <taxon>Bacillati</taxon>
        <taxon>Actinomycetota</taxon>
        <taxon>Actinomycetes</taxon>
        <taxon>Mycobacteriales</taxon>
        <taxon>Mycobacteriaceae</taxon>
        <taxon>Mycolicibacterium</taxon>
    </lineage>
</organism>
<evidence type="ECO:0000313" key="3">
    <source>
        <dbReference type="Proteomes" id="UP000069443"/>
    </source>
</evidence>
<dbReference type="OrthoDB" id="3188010at2"/>
<feature type="compositionally biased region" description="Basic and acidic residues" evidence="1">
    <location>
        <begin position="281"/>
        <end position="298"/>
    </location>
</feature>
<accession>A0A100W9L2</accession>
<dbReference type="InterPro" id="IPR027417">
    <property type="entry name" value="P-loop_NTPase"/>
</dbReference>
<dbReference type="EMBL" id="BCSY01000035">
    <property type="protein sequence ID" value="GAS94417.1"/>
    <property type="molecule type" value="Genomic_DNA"/>
</dbReference>
<protein>
    <submittedName>
        <fullName evidence="2">Gp5</fullName>
    </submittedName>
</protein>
<dbReference type="SUPFAM" id="SSF52540">
    <property type="entry name" value="P-loop containing nucleoside triphosphate hydrolases"/>
    <property type="match status" value="1"/>
</dbReference>
<dbReference type="AlphaFoldDB" id="A0A100W9L2"/>
<gene>
    <name evidence="2" type="ORF">RMCC_1383</name>
</gene>
<reference evidence="3" key="2">
    <citation type="submission" date="2016-02" db="EMBL/GenBank/DDBJ databases">
        <title>Draft genome sequence of five rapidly growing Mycobacterium species.</title>
        <authorList>
            <person name="Katahira K."/>
            <person name="Gotou Y."/>
            <person name="Iida K."/>
            <person name="Ogura Y."/>
            <person name="Hayashi T."/>
        </authorList>
    </citation>
    <scope>NUCLEOTIDE SEQUENCE [LARGE SCALE GENOMIC DNA]</scope>
    <source>
        <strain evidence="3">JCM15298</strain>
    </source>
</reference>
<reference evidence="3" key="1">
    <citation type="journal article" date="2016" name="Genome Announc.">
        <title>Draft Genome Sequences of Five Rapidly Growing Mycobacterium Species, M. thermoresistibile, M. fortuitum subsp. acetamidolyticum, M. canariasense, M. brisbanense, and M. novocastrense.</title>
        <authorList>
            <person name="Katahira K."/>
            <person name="Ogura Y."/>
            <person name="Gotoh Y."/>
            <person name="Hayashi T."/>
        </authorList>
    </citation>
    <scope>NUCLEOTIDE SEQUENCE [LARGE SCALE GENOMIC DNA]</scope>
    <source>
        <strain evidence="3">JCM15298</strain>
    </source>
</reference>
<dbReference type="RefSeq" id="WP_062655724.1">
    <property type="nucleotide sequence ID" value="NZ_BCSY01000035.1"/>
</dbReference>
<evidence type="ECO:0000313" key="2">
    <source>
        <dbReference type="EMBL" id="GAS94417.1"/>
    </source>
</evidence>
<dbReference type="Proteomes" id="UP000069443">
    <property type="component" value="Unassembled WGS sequence"/>
</dbReference>
<proteinExistence type="predicted"/>
<evidence type="ECO:0000256" key="1">
    <source>
        <dbReference type="SAM" id="MobiDB-lite"/>
    </source>
</evidence>